<reference evidence="2" key="1">
    <citation type="journal article" date="2017" name="Appl. Environ. Microbiol.">
        <title>Genomic analysis of Calderihabitans maritimus KKC1, a thermophilic hydrogenogenic carboxydotrophic bacterium isolated from marine sediment.</title>
        <authorList>
            <person name="Omae K."/>
            <person name="Yoneda Y."/>
            <person name="Fukuyama Y."/>
            <person name="Yoshida T."/>
            <person name="Sako Y."/>
        </authorList>
    </citation>
    <scope>NUCLEOTIDE SEQUENCE [LARGE SCALE GENOMIC DNA]</scope>
    <source>
        <strain evidence="2">KKC1</strain>
    </source>
</reference>
<proteinExistence type="predicted"/>
<dbReference type="EMBL" id="BDGJ01000033">
    <property type="protein sequence ID" value="GAW91781.1"/>
    <property type="molecule type" value="Genomic_DNA"/>
</dbReference>
<gene>
    <name evidence="1" type="ORF">KKC1_09410</name>
</gene>
<sequence length="38" mass="4093">MKASTGTILVEAFAETPSDVGFESHRLHQTITGRFEAG</sequence>
<accession>A0A1Z5HR42</accession>
<keyword evidence="2" id="KW-1185">Reference proteome</keyword>
<name>A0A1Z5HR42_9FIRM</name>
<comment type="caution">
    <text evidence="1">The sequence shown here is derived from an EMBL/GenBank/DDBJ whole genome shotgun (WGS) entry which is preliminary data.</text>
</comment>
<evidence type="ECO:0000313" key="2">
    <source>
        <dbReference type="Proteomes" id="UP000197032"/>
    </source>
</evidence>
<dbReference type="Proteomes" id="UP000197032">
    <property type="component" value="Unassembled WGS sequence"/>
</dbReference>
<organism evidence="1 2">
    <name type="scientific">Calderihabitans maritimus</name>
    <dbReference type="NCBI Taxonomy" id="1246530"/>
    <lineage>
        <taxon>Bacteria</taxon>
        <taxon>Bacillati</taxon>
        <taxon>Bacillota</taxon>
        <taxon>Clostridia</taxon>
        <taxon>Neomoorellales</taxon>
        <taxon>Calderihabitantaceae</taxon>
        <taxon>Calderihabitans</taxon>
    </lineage>
</organism>
<dbReference type="AlphaFoldDB" id="A0A1Z5HR42"/>
<protein>
    <submittedName>
        <fullName evidence="1">Uncharacterized protein</fullName>
    </submittedName>
</protein>
<evidence type="ECO:0000313" key="1">
    <source>
        <dbReference type="EMBL" id="GAW91781.1"/>
    </source>
</evidence>